<dbReference type="InterPro" id="IPR010344">
    <property type="entry name" value="YbjH"/>
</dbReference>
<gene>
    <name evidence="2" type="primary">orf3</name>
</gene>
<organism evidence="2">
    <name type="scientific">Aeromonas hydrophila</name>
    <dbReference type="NCBI Taxonomy" id="644"/>
    <lineage>
        <taxon>Bacteria</taxon>
        <taxon>Pseudomonadati</taxon>
        <taxon>Pseudomonadota</taxon>
        <taxon>Gammaproteobacteria</taxon>
        <taxon>Aeromonadales</taxon>
        <taxon>Aeromonadaceae</taxon>
        <taxon>Aeromonas</taxon>
    </lineage>
</organism>
<evidence type="ECO:0000313" key="2">
    <source>
        <dbReference type="EMBL" id="AXL04905.1"/>
    </source>
</evidence>
<accession>A0A346ACE3</accession>
<dbReference type="Pfam" id="PF06082">
    <property type="entry name" value="YjbH"/>
    <property type="match status" value="1"/>
</dbReference>
<sequence length="694" mass="78522">MMYPRVSLIALLVCHAANANADIFEPLGPSQSDFGGVGLLQMPTARMAKEGEFSANYFDNEQYRRWSVSVQPFEWFEATLRYTDVRTKLYSSSPGFSGDQTYKDKGIDFKFRLMQESTWLPTVSLGFRDLMGTGLFDSEYVVASKRYGPFDFTLGMGWGNMGESGNITNPFCRWKDDWCRRDGSYSGGGGKFETGNMFHGNSALFGGVEYQTPWQPLRLKLEYDGNDYSNEFSGKVTQSSPINVGVVYRVFDYMDTHLSYQRGNTLMWGVTLRTNFNDLRQNHLDEPRPVYMENRVPAEDTAVDWAAMADQFDRNAGWQESTITQHQNSVSLSGQQYKYRDPQETLDRTAVIAANQLPASVTELKVIERQRNLALQETVIDLDSVREANMPPILGDEKSVKSHKQAPEPLMGDVRYQSDAERFSYSFDPSLTQSFGGPESFYMYQVGVNANSELRLSEKNWLQGTLFFNVANNFDEFNYKTPPADADKLPRVRTWIREYVDSSNILLNNLQLTHLDQFSQDWYGQVYGGYLEMMYAGAGGELLYRPFGKSWALGVDGNWVKQRDWNNTLKMADYDVVTGHVTGYWQLPFLEGVTAKVAVGRYLAGDVGATFDFSKQFDSGIVMGAYATLTDVSADEYGEGSFTKGIYVTIPFDLMLIRPTTSKGTIGWVPLTRDGGQMLNRSQSLYDLTERLPL</sequence>
<evidence type="ECO:0008006" key="3">
    <source>
        <dbReference type="Google" id="ProtNLM"/>
    </source>
</evidence>
<evidence type="ECO:0000256" key="1">
    <source>
        <dbReference type="SAM" id="SignalP"/>
    </source>
</evidence>
<protein>
    <recommendedName>
        <fullName evidence="3">YjbH domain-containing protein</fullName>
    </recommendedName>
</protein>
<feature type="chain" id="PRO_5016931937" description="YjbH domain-containing protein" evidence="1">
    <location>
        <begin position="22"/>
        <end position="694"/>
    </location>
</feature>
<dbReference type="EMBL" id="MH449676">
    <property type="protein sequence ID" value="AXL04905.1"/>
    <property type="molecule type" value="Genomic_DNA"/>
</dbReference>
<keyword evidence="1" id="KW-0732">Signal</keyword>
<dbReference type="AlphaFoldDB" id="A0A346ACE3"/>
<feature type="signal peptide" evidence="1">
    <location>
        <begin position="1"/>
        <end position="21"/>
    </location>
</feature>
<proteinExistence type="predicted"/>
<name>A0A346ACE3_AERHY</name>
<reference evidence="2" key="1">
    <citation type="submission" date="2018-06" db="EMBL/GenBank/DDBJ databases">
        <title>Genetic diversity of the Aeromonas Hydrophila O antigens and development of a suspension array for serotype detection.</title>
        <authorList>
            <person name="Cao H."/>
            <person name="Liu B."/>
        </authorList>
    </citation>
    <scope>NUCLEOTIDE SEQUENCE</scope>
    <source>
        <strain evidence="2">G5374</strain>
    </source>
</reference>